<dbReference type="InterPro" id="IPR039910">
    <property type="entry name" value="D15-like"/>
</dbReference>
<comment type="similarity">
    <text evidence="2">Belongs to the TamA family.</text>
</comment>
<dbReference type="InterPro" id="IPR010827">
    <property type="entry name" value="BamA/TamA_POTRA"/>
</dbReference>
<comment type="caution">
    <text evidence="16">The sequence shown here is derived from an EMBL/GenBank/DDBJ whole genome shotgun (WGS) entry which is preliminary data.</text>
</comment>
<accession>A0ABV7M4M3</accession>
<evidence type="ECO:0000256" key="8">
    <source>
        <dbReference type="ARBA" id="ARBA00023237"/>
    </source>
</evidence>
<proteinExistence type="inferred from homology"/>
<organism evidence="16 17">
    <name type="scientific">Modicisalibacter luteus</name>
    <dbReference type="NCBI Taxonomy" id="453962"/>
    <lineage>
        <taxon>Bacteria</taxon>
        <taxon>Pseudomonadati</taxon>
        <taxon>Pseudomonadota</taxon>
        <taxon>Gammaproteobacteria</taxon>
        <taxon>Oceanospirillales</taxon>
        <taxon>Halomonadaceae</taxon>
        <taxon>Modicisalibacter</taxon>
    </lineage>
</organism>
<dbReference type="InterPro" id="IPR035243">
    <property type="entry name" value="TamA_POTRA_Dom_1"/>
</dbReference>
<dbReference type="InterPro" id="IPR000184">
    <property type="entry name" value="Bac_surfAg_D15"/>
</dbReference>
<gene>
    <name evidence="16" type="ORF">ACFOEI_15190</name>
</gene>
<evidence type="ECO:0000256" key="11">
    <source>
        <dbReference type="PROSITE-ProRule" id="PRU10061"/>
    </source>
</evidence>
<feature type="domain" description="Bacterial surface antigen (D15)" evidence="13">
    <location>
        <begin position="322"/>
        <end position="619"/>
    </location>
</feature>
<feature type="chain" id="PRO_5046752051" description="Translocation and assembly module subunit TamA" evidence="12">
    <location>
        <begin position="25"/>
        <end position="619"/>
    </location>
</feature>
<evidence type="ECO:0000256" key="4">
    <source>
        <dbReference type="ARBA" id="ARBA00022452"/>
    </source>
</evidence>
<evidence type="ECO:0000256" key="10">
    <source>
        <dbReference type="ARBA" id="ARBA00093548"/>
    </source>
</evidence>
<keyword evidence="17" id="KW-1185">Reference proteome</keyword>
<name>A0ABV7M4M3_9GAMM</name>
<feature type="active site" description="Nucleophile" evidence="11">
    <location>
        <position position="106"/>
    </location>
</feature>
<keyword evidence="7" id="KW-0472">Membrane</keyword>
<evidence type="ECO:0000256" key="1">
    <source>
        <dbReference type="ARBA" id="ARBA00004442"/>
    </source>
</evidence>
<feature type="domain" description="TamA POTRA" evidence="15">
    <location>
        <begin position="28"/>
        <end position="98"/>
    </location>
</feature>
<keyword evidence="8" id="KW-0998">Cell outer membrane</keyword>
<dbReference type="PROSITE" id="PS00591">
    <property type="entry name" value="GH10_1"/>
    <property type="match status" value="1"/>
</dbReference>
<evidence type="ECO:0000259" key="14">
    <source>
        <dbReference type="Pfam" id="PF07244"/>
    </source>
</evidence>
<dbReference type="PANTHER" id="PTHR12815:SF47">
    <property type="entry name" value="TRANSLOCATION AND ASSEMBLY MODULE SUBUNIT TAMA"/>
    <property type="match status" value="1"/>
</dbReference>
<keyword evidence="5" id="KW-0812">Transmembrane</keyword>
<dbReference type="Pfam" id="PF17243">
    <property type="entry name" value="POTRA_TamA_1"/>
    <property type="match status" value="1"/>
</dbReference>
<evidence type="ECO:0000256" key="5">
    <source>
        <dbReference type="ARBA" id="ARBA00022692"/>
    </source>
</evidence>
<sequence length="619" mass="69344">MRTSRHVVLAAALASGLFTASSLALDADIQGIEGEAAANVANYLAAFDASEYGKDRVRSQVARRTREALKAYGYYEPEIDISLIGENPVERARLQIRPGPRVTITELDISVEGDAHDDEAFQHVLDDLPLAEGEPLRHAPYEALRSRFSTLAVERGYFDASFSDRRIEVRPWEESARIYLTLDSGERYVFGNIRFEGSQIEESRLHNMMPFETGSPYLAGSLAVYSQRLGETGWFRSVSVRPRLQASSASLIQAHRGWWDAVDTGVNNGVAVLDEPPLLSANAVSAASRLGRERPPRVPVEVNLIPADRHKFEVGIGYATDVGPRTQFSWEQPWLNEDGDSLSHELYLSGPEQIFSGTYTIPLANPLTDSYELTYGLRHEDHEDTQSLEASAEIARRWLFENGWTQRLFFRTTYEDFTQADQEDQVLLMYPGISWARVRTRNPRFPSWGDRQRLSLAVSNDVWGSDASFVRATLDSQWIRMLGEDTRFVGRTGIGTMHTDDFEKIPPSLRFFAGGDQSVRGYSYESLAPKNEQGELLGGQHLLTASLEAQRRITGDWWGAAFADTGNAFSSWWPDELATGAGLGVRWVSPVGPVRLDIAHPFDSEEDSWRLHFAIGPEF</sequence>
<dbReference type="Pfam" id="PF01103">
    <property type="entry name" value="Omp85"/>
    <property type="match status" value="1"/>
</dbReference>
<feature type="signal peptide" evidence="12">
    <location>
        <begin position="1"/>
        <end position="24"/>
    </location>
</feature>
<reference evidence="17" key="1">
    <citation type="journal article" date="2019" name="Int. J. Syst. Evol. Microbiol.">
        <title>The Global Catalogue of Microorganisms (GCM) 10K type strain sequencing project: providing services to taxonomists for standard genome sequencing and annotation.</title>
        <authorList>
            <consortium name="The Broad Institute Genomics Platform"/>
            <consortium name="The Broad Institute Genome Sequencing Center for Infectious Disease"/>
            <person name="Wu L."/>
            <person name="Ma J."/>
        </authorList>
    </citation>
    <scope>NUCLEOTIDE SEQUENCE [LARGE SCALE GENOMIC DNA]</scope>
    <source>
        <strain evidence="17">KCTC 12847</strain>
    </source>
</reference>
<dbReference type="PANTHER" id="PTHR12815">
    <property type="entry name" value="SORTING AND ASSEMBLY MACHINERY SAMM50 PROTEIN FAMILY MEMBER"/>
    <property type="match status" value="1"/>
</dbReference>
<evidence type="ECO:0000256" key="9">
    <source>
        <dbReference type="ARBA" id="ARBA00033063"/>
    </source>
</evidence>
<keyword evidence="6 12" id="KW-0732">Signal</keyword>
<comment type="subcellular location">
    <subcellularLocation>
        <location evidence="1">Cell outer membrane</location>
    </subcellularLocation>
</comment>
<comment type="subunit">
    <text evidence="10">Interacts with TamB to form the translocation and assembly module (TAM).</text>
</comment>
<evidence type="ECO:0000259" key="13">
    <source>
        <dbReference type="Pfam" id="PF01103"/>
    </source>
</evidence>
<evidence type="ECO:0000256" key="3">
    <source>
        <dbReference type="ARBA" id="ARBA00015419"/>
    </source>
</evidence>
<dbReference type="EMBL" id="JBHRUH010000031">
    <property type="protein sequence ID" value="MFC3293400.1"/>
    <property type="molecule type" value="Genomic_DNA"/>
</dbReference>
<keyword evidence="4" id="KW-1134">Transmembrane beta strand</keyword>
<evidence type="ECO:0000259" key="15">
    <source>
        <dbReference type="Pfam" id="PF17243"/>
    </source>
</evidence>
<feature type="domain" description="POTRA" evidence="14">
    <location>
        <begin position="188"/>
        <end position="242"/>
    </location>
</feature>
<dbReference type="InterPro" id="IPR031158">
    <property type="entry name" value="GH10_AS"/>
</dbReference>
<dbReference type="Proteomes" id="UP001595640">
    <property type="component" value="Unassembled WGS sequence"/>
</dbReference>
<evidence type="ECO:0000256" key="2">
    <source>
        <dbReference type="ARBA" id="ARBA00010248"/>
    </source>
</evidence>
<evidence type="ECO:0000256" key="7">
    <source>
        <dbReference type="ARBA" id="ARBA00023136"/>
    </source>
</evidence>
<dbReference type="RefSeq" id="WP_019017668.1">
    <property type="nucleotide sequence ID" value="NZ_BMXD01000001.1"/>
</dbReference>
<dbReference type="Pfam" id="PF07244">
    <property type="entry name" value="POTRA"/>
    <property type="match status" value="1"/>
</dbReference>
<evidence type="ECO:0000256" key="6">
    <source>
        <dbReference type="ARBA" id="ARBA00022729"/>
    </source>
</evidence>
<evidence type="ECO:0000313" key="17">
    <source>
        <dbReference type="Proteomes" id="UP001595640"/>
    </source>
</evidence>
<evidence type="ECO:0000256" key="12">
    <source>
        <dbReference type="SAM" id="SignalP"/>
    </source>
</evidence>
<evidence type="ECO:0000313" key="16">
    <source>
        <dbReference type="EMBL" id="MFC3293400.1"/>
    </source>
</evidence>
<protein>
    <recommendedName>
        <fullName evidence="3">Translocation and assembly module subunit TamA</fullName>
    </recommendedName>
    <alternativeName>
        <fullName evidence="9">Autotransporter assembly factor TamA</fullName>
    </alternativeName>
</protein>
<dbReference type="Gene3D" id="2.40.160.50">
    <property type="entry name" value="membrane protein fhac: a member of the omp85/tpsb transporter family"/>
    <property type="match status" value="1"/>
</dbReference>
<dbReference type="Gene3D" id="3.10.20.310">
    <property type="entry name" value="membrane protein fhac"/>
    <property type="match status" value="3"/>
</dbReference>